<reference evidence="2" key="1">
    <citation type="submission" date="2016-06" db="EMBL/GenBank/DDBJ databases">
        <authorList>
            <person name="Varghese N."/>
            <person name="Submissions Spin"/>
        </authorList>
    </citation>
    <scope>NUCLEOTIDE SEQUENCE [LARGE SCALE GENOMIC DNA]</scope>
    <source>
        <strain evidence="2">DSM 43903</strain>
    </source>
</reference>
<dbReference type="EMBL" id="FMHZ01000002">
    <property type="protein sequence ID" value="SCL47955.1"/>
    <property type="molecule type" value="Genomic_DNA"/>
</dbReference>
<sequence>MIHAGTTDSSLIPTMASRVGSQNASPAAMVVAKTVRGLGAVAEG</sequence>
<evidence type="ECO:0000313" key="2">
    <source>
        <dbReference type="Proteomes" id="UP000199001"/>
    </source>
</evidence>
<keyword evidence="2" id="KW-1185">Reference proteome</keyword>
<evidence type="ECO:0000313" key="1">
    <source>
        <dbReference type="EMBL" id="SCL47955.1"/>
    </source>
</evidence>
<dbReference type="AlphaFoldDB" id="A0A1C6U1L2"/>
<organism evidence="1 2">
    <name type="scientific">Micromonospora citrea</name>
    <dbReference type="NCBI Taxonomy" id="47855"/>
    <lineage>
        <taxon>Bacteria</taxon>
        <taxon>Bacillati</taxon>
        <taxon>Actinomycetota</taxon>
        <taxon>Actinomycetes</taxon>
        <taxon>Micromonosporales</taxon>
        <taxon>Micromonosporaceae</taxon>
        <taxon>Micromonospora</taxon>
    </lineage>
</organism>
<protein>
    <submittedName>
        <fullName evidence="1">Uncharacterized protein</fullName>
    </submittedName>
</protein>
<proteinExistence type="predicted"/>
<gene>
    <name evidence="1" type="ORF">GA0070606_1231</name>
</gene>
<dbReference type="Proteomes" id="UP000199001">
    <property type="component" value="Unassembled WGS sequence"/>
</dbReference>
<accession>A0A1C6U1L2</accession>
<name>A0A1C6U1L2_9ACTN</name>